<keyword evidence="7" id="KW-1185">Reference proteome</keyword>
<dbReference type="Proteomes" id="UP000594454">
    <property type="component" value="Chromosome 1"/>
</dbReference>
<evidence type="ECO:0000256" key="2">
    <source>
        <dbReference type="ARBA" id="ARBA00008018"/>
    </source>
</evidence>
<keyword evidence="3" id="KW-0539">Nucleus</keyword>
<name>A0A7R8YP12_HERIL</name>
<dbReference type="FunCoup" id="A0A7R8YP12">
    <property type="interactions" value="127"/>
</dbReference>
<dbReference type="InterPro" id="IPR036882">
    <property type="entry name" value="Alba-like_dom_sf"/>
</dbReference>
<dbReference type="OMA" id="WENKDPQ"/>
<dbReference type="Gene3D" id="3.30.110.20">
    <property type="entry name" value="Alba-like domain"/>
    <property type="match status" value="1"/>
</dbReference>
<dbReference type="PANTHER" id="PTHR13516">
    <property type="entry name" value="RIBONUCLEASE P SUBUNIT P25"/>
    <property type="match status" value="1"/>
</dbReference>
<dbReference type="OrthoDB" id="424402at2759"/>
<dbReference type="PANTHER" id="PTHR13516:SF4">
    <property type="entry name" value="FI09323P"/>
    <property type="match status" value="1"/>
</dbReference>
<feature type="domain" description="DNA/RNA-binding protein Alba-like" evidence="5">
    <location>
        <begin position="30"/>
        <end position="91"/>
    </location>
</feature>
<comment type="similarity">
    <text evidence="2">Belongs to the histone-like Alba family.</text>
</comment>
<evidence type="ECO:0000256" key="3">
    <source>
        <dbReference type="ARBA" id="ARBA00023242"/>
    </source>
</evidence>
<dbReference type="GO" id="GO:0003723">
    <property type="term" value="F:RNA binding"/>
    <property type="evidence" value="ECO:0007669"/>
    <property type="project" value="TreeGrafter"/>
</dbReference>
<dbReference type="EMBL" id="LR899009">
    <property type="protein sequence ID" value="CAD7076901.1"/>
    <property type="molecule type" value="Genomic_DNA"/>
</dbReference>
<proteinExistence type="inferred from homology"/>
<dbReference type="InterPro" id="IPR051958">
    <property type="entry name" value="Alba-like_NAB"/>
</dbReference>
<evidence type="ECO:0000256" key="1">
    <source>
        <dbReference type="ARBA" id="ARBA00004123"/>
    </source>
</evidence>
<feature type="compositionally biased region" description="Basic and acidic residues" evidence="4">
    <location>
        <begin position="186"/>
        <end position="203"/>
    </location>
</feature>
<accession>A0A7R8YP12</accession>
<gene>
    <name evidence="6" type="ORF">HERILL_LOCUS288</name>
</gene>
<dbReference type="GO" id="GO:0001682">
    <property type="term" value="P:tRNA 5'-leader removal"/>
    <property type="evidence" value="ECO:0007669"/>
    <property type="project" value="TreeGrafter"/>
</dbReference>
<dbReference type="AlphaFoldDB" id="A0A7R8YP12"/>
<organism evidence="6 7">
    <name type="scientific">Hermetia illucens</name>
    <name type="common">Black soldier fly</name>
    <dbReference type="NCBI Taxonomy" id="343691"/>
    <lineage>
        <taxon>Eukaryota</taxon>
        <taxon>Metazoa</taxon>
        <taxon>Ecdysozoa</taxon>
        <taxon>Arthropoda</taxon>
        <taxon>Hexapoda</taxon>
        <taxon>Insecta</taxon>
        <taxon>Pterygota</taxon>
        <taxon>Neoptera</taxon>
        <taxon>Endopterygota</taxon>
        <taxon>Diptera</taxon>
        <taxon>Brachycera</taxon>
        <taxon>Stratiomyomorpha</taxon>
        <taxon>Stratiomyidae</taxon>
        <taxon>Hermetiinae</taxon>
        <taxon>Hermetia</taxon>
    </lineage>
</organism>
<dbReference type="GO" id="GO:0005634">
    <property type="term" value="C:nucleus"/>
    <property type="evidence" value="ECO:0007669"/>
    <property type="project" value="UniProtKB-SubCell"/>
</dbReference>
<dbReference type="Pfam" id="PF01918">
    <property type="entry name" value="Alba"/>
    <property type="match status" value="1"/>
</dbReference>
<feature type="region of interest" description="Disordered" evidence="4">
    <location>
        <begin position="142"/>
        <end position="203"/>
    </location>
</feature>
<evidence type="ECO:0000259" key="5">
    <source>
        <dbReference type="Pfam" id="PF01918"/>
    </source>
</evidence>
<dbReference type="InterPro" id="IPR002775">
    <property type="entry name" value="DNA/RNA-bd_Alba-like"/>
</dbReference>
<reference evidence="6 7" key="1">
    <citation type="submission" date="2020-11" db="EMBL/GenBank/DDBJ databases">
        <authorList>
            <person name="Wallbank WR R."/>
            <person name="Pardo Diaz C."/>
            <person name="Kozak K."/>
            <person name="Martin S."/>
            <person name="Jiggins C."/>
            <person name="Moest M."/>
            <person name="Warren A I."/>
            <person name="Generalovic N T."/>
            <person name="Byers J.R.P. K."/>
            <person name="Montejo-Kovacevich G."/>
            <person name="Yen C E."/>
        </authorList>
    </citation>
    <scope>NUCLEOTIDE SEQUENCE [LARGE SCALE GENOMIC DNA]</scope>
</reference>
<comment type="subcellular location">
    <subcellularLocation>
        <location evidence="1">Nucleus</location>
    </subcellularLocation>
</comment>
<evidence type="ECO:0000313" key="6">
    <source>
        <dbReference type="EMBL" id="CAD7076901.1"/>
    </source>
</evidence>
<sequence>MMHYKKGKNVEEELTRENIPIECLPADYLWMHVKGGTKVSNVLEFAKKTLDNGEHRSIVWSGSGGGVGKTISCAEILKRNYPIHQVTRLCYRKVEEYWEPQMPGLEEIVATRQIPCIHILTTLDELDKTILGYQDSKTKTSLWIEREAKPRGQQRNSQPGGSGENKKKFRQGQGQGSKQNRKSKHQKDQSKDNSRNAPEKMET</sequence>
<dbReference type="SUPFAM" id="SSF82704">
    <property type="entry name" value="AlbA-like"/>
    <property type="match status" value="1"/>
</dbReference>
<dbReference type="GO" id="GO:0000172">
    <property type="term" value="C:ribonuclease MRP complex"/>
    <property type="evidence" value="ECO:0007669"/>
    <property type="project" value="TreeGrafter"/>
</dbReference>
<dbReference type="InParanoid" id="A0A7R8YP12"/>
<evidence type="ECO:0000256" key="4">
    <source>
        <dbReference type="SAM" id="MobiDB-lite"/>
    </source>
</evidence>
<protein>
    <recommendedName>
        <fullName evidence="5">DNA/RNA-binding protein Alba-like domain-containing protein</fullName>
    </recommendedName>
</protein>
<evidence type="ECO:0000313" key="7">
    <source>
        <dbReference type="Proteomes" id="UP000594454"/>
    </source>
</evidence>